<dbReference type="GO" id="GO:0005771">
    <property type="term" value="C:multivesicular body"/>
    <property type="evidence" value="ECO:0007669"/>
    <property type="project" value="TreeGrafter"/>
</dbReference>
<proteinExistence type="predicted"/>
<dbReference type="Gene3D" id="1.10.287.1060">
    <property type="entry name" value="ESAT-6-like"/>
    <property type="match status" value="1"/>
</dbReference>
<dbReference type="InterPro" id="IPR005024">
    <property type="entry name" value="Snf7_fam"/>
</dbReference>
<dbReference type="PANTHER" id="PTHR22761:SF91">
    <property type="entry name" value="OS07G0490700 PROTEIN"/>
    <property type="match status" value="1"/>
</dbReference>
<evidence type="ECO:0000313" key="2">
    <source>
        <dbReference type="Proteomes" id="UP000092600"/>
    </source>
</evidence>
<comment type="caution">
    <text evidence="1">The sequence shown here is derived from an EMBL/GenBank/DDBJ whole genome shotgun (WGS) entry which is preliminary data.</text>
</comment>
<sequence length="130" mass="15090">MFSKLFGGCRDESPVSSSQQLKQVLEVLGQKEITLQKKIDIEVERAKEFTRARNKQAAFQCLKRKKYYEGQMERLGSFQQRVHDQEQKLSQKSAVQCKQVQQIASNVRNNLEKMLVVDRYLIKAIIINAV</sequence>
<accession>A0A199W5E9</accession>
<dbReference type="Pfam" id="PF03357">
    <property type="entry name" value="Snf7"/>
    <property type="match status" value="1"/>
</dbReference>
<name>A0A199W5E9_ANACO</name>
<dbReference type="GO" id="GO:0006900">
    <property type="term" value="P:vesicle budding from membrane"/>
    <property type="evidence" value="ECO:0007669"/>
    <property type="project" value="TreeGrafter"/>
</dbReference>
<dbReference type="Proteomes" id="UP000092600">
    <property type="component" value="Unassembled WGS sequence"/>
</dbReference>
<dbReference type="GO" id="GO:0032511">
    <property type="term" value="P:late endosome to vacuole transport via multivesicular body sorting pathway"/>
    <property type="evidence" value="ECO:0007669"/>
    <property type="project" value="TreeGrafter"/>
</dbReference>
<dbReference type="STRING" id="4615.A0A199W5E9"/>
<evidence type="ECO:0000313" key="1">
    <source>
        <dbReference type="EMBL" id="OAY84702.1"/>
    </source>
</evidence>
<gene>
    <name evidence="1" type="ORF">ACMD2_17189</name>
</gene>
<dbReference type="GO" id="GO:0009898">
    <property type="term" value="C:cytoplasmic side of plasma membrane"/>
    <property type="evidence" value="ECO:0007669"/>
    <property type="project" value="TreeGrafter"/>
</dbReference>
<dbReference type="AlphaFoldDB" id="A0A199W5E9"/>
<dbReference type="GO" id="GO:0000815">
    <property type="term" value="C:ESCRT III complex"/>
    <property type="evidence" value="ECO:0007669"/>
    <property type="project" value="TreeGrafter"/>
</dbReference>
<protein>
    <submittedName>
        <fullName evidence="1">Vacuolar protein sorting-associated protein 1</fullName>
    </submittedName>
</protein>
<organism evidence="1 2">
    <name type="scientific">Ananas comosus</name>
    <name type="common">Pineapple</name>
    <name type="synonym">Ananas ananas</name>
    <dbReference type="NCBI Taxonomy" id="4615"/>
    <lineage>
        <taxon>Eukaryota</taxon>
        <taxon>Viridiplantae</taxon>
        <taxon>Streptophyta</taxon>
        <taxon>Embryophyta</taxon>
        <taxon>Tracheophyta</taxon>
        <taxon>Spermatophyta</taxon>
        <taxon>Magnoliopsida</taxon>
        <taxon>Liliopsida</taxon>
        <taxon>Poales</taxon>
        <taxon>Bromeliaceae</taxon>
        <taxon>Bromelioideae</taxon>
        <taxon>Ananas</taxon>
    </lineage>
</organism>
<reference evidence="1 2" key="1">
    <citation type="journal article" date="2016" name="DNA Res.">
        <title>The draft genome of MD-2 pineapple using hybrid error correction of long reads.</title>
        <authorList>
            <person name="Redwan R.M."/>
            <person name="Saidin A."/>
            <person name="Kumar S.V."/>
        </authorList>
    </citation>
    <scope>NUCLEOTIDE SEQUENCE [LARGE SCALE GENOMIC DNA]</scope>
    <source>
        <strain evidence="2">cv. MD2</strain>
        <tissue evidence="1">Leaf</tissue>
    </source>
</reference>
<dbReference type="PANTHER" id="PTHR22761">
    <property type="entry name" value="CHARGED MULTIVESICULAR BODY PROTEIN"/>
    <property type="match status" value="1"/>
</dbReference>
<dbReference type="EMBL" id="LSRQ01000181">
    <property type="protein sequence ID" value="OAY84702.1"/>
    <property type="molecule type" value="Genomic_DNA"/>
</dbReference>